<dbReference type="Proteomes" id="UP000054721">
    <property type="component" value="Unassembled WGS sequence"/>
</dbReference>
<protein>
    <submittedName>
        <fullName evidence="2">Uncharacterized protein</fullName>
    </submittedName>
</protein>
<dbReference type="EMBL" id="JYDW01002639">
    <property type="protein sequence ID" value="KRZ46645.1"/>
    <property type="molecule type" value="Genomic_DNA"/>
</dbReference>
<feature type="transmembrane region" description="Helical" evidence="1">
    <location>
        <begin position="6"/>
        <end position="29"/>
    </location>
</feature>
<dbReference type="AlphaFoldDB" id="A0A0V1KIF0"/>
<name>A0A0V1KIF0_9BILA</name>
<organism evidence="2 3">
    <name type="scientific">Trichinella nativa</name>
    <dbReference type="NCBI Taxonomy" id="6335"/>
    <lineage>
        <taxon>Eukaryota</taxon>
        <taxon>Metazoa</taxon>
        <taxon>Ecdysozoa</taxon>
        <taxon>Nematoda</taxon>
        <taxon>Enoplea</taxon>
        <taxon>Dorylaimia</taxon>
        <taxon>Trichinellida</taxon>
        <taxon>Trichinellidae</taxon>
        <taxon>Trichinella</taxon>
    </lineage>
</organism>
<keyword evidence="1" id="KW-0472">Membrane</keyword>
<gene>
    <name evidence="2" type="ORF">T02_11530</name>
</gene>
<keyword evidence="1" id="KW-0812">Transmembrane</keyword>
<reference evidence="2 3" key="1">
    <citation type="submission" date="2015-05" db="EMBL/GenBank/DDBJ databases">
        <title>Evolution of Trichinella species and genotypes.</title>
        <authorList>
            <person name="Korhonen P.K."/>
            <person name="Edoardo P."/>
            <person name="Giuseppe L.R."/>
            <person name="Gasser R.B."/>
        </authorList>
    </citation>
    <scope>NUCLEOTIDE SEQUENCE [LARGE SCALE GENOMIC DNA]</scope>
    <source>
        <strain evidence="2">ISS10</strain>
    </source>
</reference>
<comment type="caution">
    <text evidence="2">The sequence shown here is derived from an EMBL/GenBank/DDBJ whole genome shotgun (WGS) entry which is preliminary data.</text>
</comment>
<evidence type="ECO:0000256" key="1">
    <source>
        <dbReference type="SAM" id="Phobius"/>
    </source>
</evidence>
<keyword evidence="3" id="KW-1185">Reference proteome</keyword>
<keyword evidence="1" id="KW-1133">Transmembrane helix</keyword>
<accession>A0A0V1KIF0</accession>
<evidence type="ECO:0000313" key="2">
    <source>
        <dbReference type="EMBL" id="KRZ46645.1"/>
    </source>
</evidence>
<sequence>MGGFFFSFPIYLDFCSLLLGIFTLFYSYYP</sequence>
<proteinExistence type="predicted"/>
<evidence type="ECO:0000313" key="3">
    <source>
        <dbReference type="Proteomes" id="UP000054721"/>
    </source>
</evidence>